<evidence type="ECO:0000256" key="4">
    <source>
        <dbReference type="ARBA" id="ARBA00022605"/>
    </source>
</evidence>
<keyword evidence="6" id="KW-0486">Methionine biosynthesis</keyword>
<keyword evidence="10" id="KW-0808">Transferase</keyword>
<dbReference type="GO" id="GO:0047804">
    <property type="term" value="F:cysteine-S-conjugate beta-lyase activity"/>
    <property type="evidence" value="ECO:0007669"/>
    <property type="project" value="UniProtKB-EC"/>
</dbReference>
<comment type="similarity">
    <text evidence="2 9">Belongs to the trans-sulfuration enzymes family.</text>
</comment>
<dbReference type="OrthoDB" id="9780685at2"/>
<dbReference type="Gene3D" id="3.90.1150.10">
    <property type="entry name" value="Aspartate Aminotransferase, domain 1"/>
    <property type="match status" value="1"/>
</dbReference>
<evidence type="ECO:0000256" key="5">
    <source>
        <dbReference type="ARBA" id="ARBA00022898"/>
    </source>
</evidence>
<name>A0A5B9E2Y8_9BACT</name>
<dbReference type="InterPro" id="IPR000277">
    <property type="entry name" value="Cys/Met-Metab_PyrdxlP-dep_enz"/>
</dbReference>
<dbReference type="PIRSF" id="PIRSF001434">
    <property type="entry name" value="CGS"/>
    <property type="match status" value="1"/>
</dbReference>
<evidence type="ECO:0000313" key="10">
    <source>
        <dbReference type="EMBL" id="QEE26673.1"/>
    </source>
</evidence>
<dbReference type="EMBL" id="CP042806">
    <property type="protein sequence ID" value="QEE26673.1"/>
    <property type="molecule type" value="Genomic_DNA"/>
</dbReference>
<dbReference type="GO" id="GO:0030170">
    <property type="term" value="F:pyridoxal phosphate binding"/>
    <property type="evidence" value="ECO:0007669"/>
    <property type="project" value="InterPro"/>
</dbReference>
<keyword evidence="11" id="KW-1185">Reference proteome</keyword>
<feature type="modified residue" description="N6-(pyridoxal phosphate)lysine" evidence="8">
    <location>
        <position position="195"/>
    </location>
</feature>
<dbReference type="GO" id="GO:0019346">
    <property type="term" value="P:transsulfuration"/>
    <property type="evidence" value="ECO:0007669"/>
    <property type="project" value="InterPro"/>
</dbReference>
<keyword evidence="5 8" id="KW-0663">Pyridoxal phosphate</keyword>
<dbReference type="Proteomes" id="UP000321820">
    <property type="component" value="Chromosome"/>
</dbReference>
<dbReference type="GO" id="GO:0009086">
    <property type="term" value="P:methionine biosynthetic process"/>
    <property type="evidence" value="ECO:0007669"/>
    <property type="project" value="UniProtKB-KW"/>
</dbReference>
<evidence type="ECO:0000256" key="9">
    <source>
        <dbReference type="RuleBase" id="RU362118"/>
    </source>
</evidence>
<dbReference type="InterPro" id="IPR054542">
    <property type="entry name" value="Cys_met_metab_PP"/>
</dbReference>
<keyword evidence="4" id="KW-0028">Amino-acid biosynthesis</keyword>
<evidence type="ECO:0000256" key="6">
    <source>
        <dbReference type="ARBA" id="ARBA00023167"/>
    </source>
</evidence>
<evidence type="ECO:0000256" key="7">
    <source>
        <dbReference type="ARBA" id="ARBA00023239"/>
    </source>
</evidence>
<protein>
    <recommendedName>
        <fullName evidence="3">cysteine-S-conjugate beta-lyase</fullName>
        <ecNumber evidence="3">4.4.1.13</ecNumber>
    </recommendedName>
</protein>
<dbReference type="EC" id="4.4.1.13" evidence="3"/>
<keyword evidence="7" id="KW-0456">Lyase</keyword>
<organism evidence="10 11">
    <name type="scientific">Terriglobus albidus</name>
    <dbReference type="NCBI Taxonomy" id="1592106"/>
    <lineage>
        <taxon>Bacteria</taxon>
        <taxon>Pseudomonadati</taxon>
        <taxon>Acidobacteriota</taxon>
        <taxon>Terriglobia</taxon>
        <taxon>Terriglobales</taxon>
        <taxon>Acidobacteriaceae</taxon>
        <taxon>Terriglobus</taxon>
    </lineage>
</organism>
<dbReference type="FunFam" id="3.40.640.10:FF:000009">
    <property type="entry name" value="Cystathionine gamma-synthase homolog"/>
    <property type="match status" value="1"/>
</dbReference>
<dbReference type="PANTHER" id="PTHR11808">
    <property type="entry name" value="TRANS-SULFURATION ENZYME FAMILY MEMBER"/>
    <property type="match status" value="1"/>
</dbReference>
<evidence type="ECO:0000256" key="8">
    <source>
        <dbReference type="PIRSR" id="PIRSR001434-2"/>
    </source>
</evidence>
<dbReference type="InterPro" id="IPR015424">
    <property type="entry name" value="PyrdxlP-dep_Trfase"/>
</dbReference>
<dbReference type="SUPFAM" id="SSF53383">
    <property type="entry name" value="PLP-dependent transferases"/>
    <property type="match status" value="1"/>
</dbReference>
<comment type="cofactor">
    <cofactor evidence="1 9">
        <name>pyridoxal 5'-phosphate</name>
        <dbReference type="ChEBI" id="CHEBI:597326"/>
    </cofactor>
</comment>
<dbReference type="CDD" id="cd00614">
    <property type="entry name" value="CGS_like"/>
    <property type="match status" value="1"/>
</dbReference>
<dbReference type="KEGG" id="talb:FTW19_00820"/>
<evidence type="ECO:0000256" key="3">
    <source>
        <dbReference type="ARBA" id="ARBA00012224"/>
    </source>
</evidence>
<sequence length="374" mass="40006">MKFGTRLVQFDAAPGDPLHPSATPIYQTATFAQEEADAFGKFDYSRSGNPTRKVLEDQMAALEQGTRGFVFASGMAAIATVTHLLSAGDEIVADYDLYGGASRLFGKVIGRAGLSVKFVDAQDLVSLDAAITPKTKLVYLETPTNPLLRILDLAAIVEVAHRHGALVCVDSSVMSPYLQNPLTLGADIVLHSATKFLCGHSDVTGGVIVVKDEKLAQEIYFLQNAEGTALGPFDCYLVLRGLKTLKLRIDAQQANARKVAEFLAAHPRVAEVNYPGLPSHPGYELQHRQANGPGSLLTFRAGSRIAAKRIAEQTDLLKIAVSFGSVNSTISIPAAMSHASVPAEHDRSIPDDLLRLSLGIEDADDLIAAFAQTL</sequence>
<reference evidence="10 11" key="1">
    <citation type="submission" date="2019-08" db="EMBL/GenBank/DDBJ databases">
        <title>Complete genome sequence of Terriglobus albidus strain ORNL.</title>
        <authorList>
            <person name="Podar M."/>
        </authorList>
    </citation>
    <scope>NUCLEOTIDE SEQUENCE [LARGE SCALE GENOMIC DNA]</scope>
    <source>
        <strain evidence="10 11">ORNL</strain>
    </source>
</reference>
<dbReference type="Gene3D" id="3.40.640.10">
    <property type="entry name" value="Type I PLP-dependent aspartate aminotransferase-like (Major domain)"/>
    <property type="match status" value="1"/>
</dbReference>
<dbReference type="GO" id="GO:0016740">
    <property type="term" value="F:transferase activity"/>
    <property type="evidence" value="ECO:0007669"/>
    <property type="project" value="UniProtKB-KW"/>
</dbReference>
<evidence type="ECO:0000313" key="11">
    <source>
        <dbReference type="Proteomes" id="UP000321820"/>
    </source>
</evidence>
<evidence type="ECO:0000256" key="2">
    <source>
        <dbReference type="ARBA" id="ARBA00009077"/>
    </source>
</evidence>
<proteinExistence type="inferred from homology"/>
<dbReference type="RefSeq" id="WP_147645811.1">
    <property type="nucleotide sequence ID" value="NZ_CP042806.1"/>
</dbReference>
<dbReference type="PANTHER" id="PTHR11808:SF50">
    <property type="entry name" value="CYSTATHIONINE BETA-LYASE"/>
    <property type="match status" value="1"/>
</dbReference>
<dbReference type="PROSITE" id="PS00868">
    <property type="entry name" value="CYS_MET_METAB_PP"/>
    <property type="match status" value="1"/>
</dbReference>
<gene>
    <name evidence="10" type="ORF">FTW19_00820</name>
</gene>
<accession>A0A5B9E2Y8</accession>
<dbReference type="InterPro" id="IPR015421">
    <property type="entry name" value="PyrdxlP-dep_Trfase_major"/>
</dbReference>
<dbReference type="Pfam" id="PF01053">
    <property type="entry name" value="Cys_Met_Meta_PP"/>
    <property type="match status" value="1"/>
</dbReference>
<dbReference type="InterPro" id="IPR015422">
    <property type="entry name" value="PyrdxlP-dep_Trfase_small"/>
</dbReference>
<evidence type="ECO:0000256" key="1">
    <source>
        <dbReference type="ARBA" id="ARBA00001933"/>
    </source>
</evidence>
<dbReference type="GO" id="GO:0005737">
    <property type="term" value="C:cytoplasm"/>
    <property type="evidence" value="ECO:0007669"/>
    <property type="project" value="TreeGrafter"/>
</dbReference>
<dbReference type="AlphaFoldDB" id="A0A5B9E2Y8"/>